<keyword evidence="4 9" id="KW-0812">Transmembrane</keyword>
<gene>
    <name evidence="11" type="ORF">IFK94_13250</name>
</gene>
<feature type="transmembrane region" description="Helical" evidence="9">
    <location>
        <begin position="112"/>
        <end position="137"/>
    </location>
</feature>
<dbReference type="PANTHER" id="PTHR30625:SF15">
    <property type="entry name" value="BIOPOLYMER TRANSPORT PROTEIN EXBB"/>
    <property type="match status" value="1"/>
</dbReference>
<keyword evidence="3" id="KW-1003">Cell membrane</keyword>
<feature type="transmembrane region" description="Helical" evidence="9">
    <location>
        <begin position="20"/>
        <end position="40"/>
    </location>
</feature>
<comment type="caution">
    <text evidence="11">The sequence shown here is derived from an EMBL/GenBank/DDBJ whole genome shotgun (WGS) entry which is preliminary data.</text>
</comment>
<sequence length="213" mass="23285">MNFMGDLFNYYNQGGPVMHMISVLSLASVTTIFYKLLVFFKVKINTNEFIGKIRGALLKGNVQGAMKACESYKGPIAAIVKTGLLKHGSPREQVERTMENAAIHEVAYLEKFLAVLATITNIAPMLGFLGTVVGMILSFEIIATQGLNNPGLVAKGISVALLTTAYGLIVAFVTQPFYNYFTSKIAAHVREMETVSNILVETFDEMDRMGSKA</sequence>
<dbReference type="Pfam" id="PF01618">
    <property type="entry name" value="MotA_ExbB"/>
    <property type="match status" value="1"/>
</dbReference>
<evidence type="ECO:0000313" key="12">
    <source>
        <dbReference type="Proteomes" id="UP000648239"/>
    </source>
</evidence>
<evidence type="ECO:0000256" key="5">
    <source>
        <dbReference type="ARBA" id="ARBA00022927"/>
    </source>
</evidence>
<dbReference type="EMBL" id="JACXWD010000058">
    <property type="protein sequence ID" value="MBD3869082.1"/>
    <property type="molecule type" value="Genomic_DNA"/>
</dbReference>
<organism evidence="11 12">
    <name type="scientific">Candidatus Polarisedimenticola svalbardensis</name>
    <dbReference type="NCBI Taxonomy" id="2886004"/>
    <lineage>
        <taxon>Bacteria</taxon>
        <taxon>Pseudomonadati</taxon>
        <taxon>Acidobacteriota</taxon>
        <taxon>Candidatus Polarisedimenticolia</taxon>
        <taxon>Candidatus Polarisedimenticolales</taxon>
        <taxon>Candidatus Polarisedimenticolaceae</taxon>
        <taxon>Candidatus Polarisedimenticola</taxon>
    </lineage>
</organism>
<dbReference type="AlphaFoldDB" id="A0A8J6XV69"/>
<protein>
    <submittedName>
        <fullName evidence="11">MotA/TolQ/ExbB proton channel family protein</fullName>
    </submittedName>
</protein>
<proteinExistence type="inferred from homology"/>
<evidence type="ECO:0000256" key="6">
    <source>
        <dbReference type="ARBA" id="ARBA00022989"/>
    </source>
</evidence>
<dbReference type="GO" id="GO:0005886">
    <property type="term" value="C:plasma membrane"/>
    <property type="evidence" value="ECO:0007669"/>
    <property type="project" value="UniProtKB-SubCell"/>
</dbReference>
<dbReference type="InterPro" id="IPR002898">
    <property type="entry name" value="MotA_ExbB_proton_chnl"/>
</dbReference>
<name>A0A8J6XV69_9BACT</name>
<reference evidence="11 12" key="1">
    <citation type="submission" date="2020-08" db="EMBL/GenBank/DDBJ databases">
        <title>Acidobacteriota in marine sediments use diverse sulfur dissimilation pathways.</title>
        <authorList>
            <person name="Wasmund K."/>
        </authorList>
    </citation>
    <scope>NUCLEOTIDE SEQUENCE [LARGE SCALE GENOMIC DNA]</scope>
    <source>
        <strain evidence="11">MAG AM4</strain>
    </source>
</reference>
<feature type="domain" description="MotA/TolQ/ExbB proton channel" evidence="10">
    <location>
        <begin position="74"/>
        <end position="193"/>
    </location>
</feature>
<dbReference type="PANTHER" id="PTHR30625">
    <property type="entry name" value="PROTEIN TOLQ"/>
    <property type="match status" value="1"/>
</dbReference>
<accession>A0A8J6XV69</accession>
<keyword evidence="5 8" id="KW-0653">Protein transport</keyword>
<evidence type="ECO:0000256" key="7">
    <source>
        <dbReference type="ARBA" id="ARBA00023136"/>
    </source>
</evidence>
<comment type="similarity">
    <text evidence="8">Belongs to the exbB/tolQ family.</text>
</comment>
<keyword evidence="7 9" id="KW-0472">Membrane</keyword>
<evidence type="ECO:0000256" key="8">
    <source>
        <dbReference type="RuleBase" id="RU004057"/>
    </source>
</evidence>
<keyword evidence="6 9" id="KW-1133">Transmembrane helix</keyword>
<dbReference type="GO" id="GO:0017038">
    <property type="term" value="P:protein import"/>
    <property type="evidence" value="ECO:0007669"/>
    <property type="project" value="TreeGrafter"/>
</dbReference>
<evidence type="ECO:0000256" key="1">
    <source>
        <dbReference type="ARBA" id="ARBA00004651"/>
    </source>
</evidence>
<dbReference type="Proteomes" id="UP000648239">
    <property type="component" value="Unassembled WGS sequence"/>
</dbReference>
<feature type="transmembrane region" description="Helical" evidence="9">
    <location>
        <begin position="157"/>
        <end position="181"/>
    </location>
</feature>
<dbReference type="InterPro" id="IPR050790">
    <property type="entry name" value="ExbB/TolQ_transport"/>
</dbReference>
<evidence type="ECO:0000259" key="10">
    <source>
        <dbReference type="Pfam" id="PF01618"/>
    </source>
</evidence>
<evidence type="ECO:0000256" key="2">
    <source>
        <dbReference type="ARBA" id="ARBA00022448"/>
    </source>
</evidence>
<evidence type="ECO:0000256" key="9">
    <source>
        <dbReference type="SAM" id="Phobius"/>
    </source>
</evidence>
<comment type="subcellular location">
    <subcellularLocation>
        <location evidence="1">Cell membrane</location>
        <topology evidence="1">Multi-pass membrane protein</topology>
    </subcellularLocation>
    <subcellularLocation>
        <location evidence="8">Membrane</location>
        <topology evidence="8">Multi-pass membrane protein</topology>
    </subcellularLocation>
</comment>
<evidence type="ECO:0000313" key="11">
    <source>
        <dbReference type="EMBL" id="MBD3869082.1"/>
    </source>
</evidence>
<evidence type="ECO:0000256" key="4">
    <source>
        <dbReference type="ARBA" id="ARBA00022692"/>
    </source>
</evidence>
<evidence type="ECO:0000256" key="3">
    <source>
        <dbReference type="ARBA" id="ARBA00022475"/>
    </source>
</evidence>
<keyword evidence="2 8" id="KW-0813">Transport</keyword>